<evidence type="ECO:0000313" key="9">
    <source>
        <dbReference type="EMBL" id="SEQ75466.1"/>
    </source>
</evidence>
<dbReference type="RefSeq" id="WP_074644956.1">
    <property type="nucleotide sequence ID" value="NZ_FOFU01000010.1"/>
</dbReference>
<accession>A0A1H9ILN1</accession>
<name>A0A1H9ILN1_9SPIR</name>
<evidence type="ECO:0000313" key="10">
    <source>
        <dbReference type="Proteomes" id="UP000182360"/>
    </source>
</evidence>
<dbReference type="InterPro" id="IPR036837">
    <property type="entry name" value="Cation_efflux_CTD_sf"/>
</dbReference>
<protein>
    <submittedName>
        <fullName evidence="9">Cation diffusion facilitator family transporter</fullName>
    </submittedName>
</protein>
<dbReference type="OrthoDB" id="9806522at2"/>
<keyword evidence="5 7" id="KW-1133">Transmembrane helix</keyword>
<dbReference type="STRING" id="163.SAMN04487775_102252"/>
<feature type="transmembrane region" description="Helical" evidence="7">
    <location>
        <begin position="116"/>
        <end position="136"/>
    </location>
</feature>
<proteinExistence type="inferred from homology"/>
<sequence length="372" mass="40598">MGTPNREKIIICTSIIGILANIFLSAFKAFVGIITNSIAIIMDSVNNLSDALSSVITIVGTKLAGKPADKKHPFGHGRAEYLTALVIAVIILYAGLTACVESIKKIINPVTPDYNTASIVIISVAVVVKIVLGLYVKTSGKKVNSDSLIASGQDALMDSIISASTIIAAAVFLIWNVSLEAYLGVLISFAIIKAGIETLRETISKILGERVDSYLSKDIKRTIISCDKEILGAYDLVLNNYGPDMHVGSAHIEVPDTWSADKIDAMSRKIANEVYLKHGVAMSAIGIYSVNTHENSAAQIRERVSKIVMEHKEILQMHGFFVDEQAKKMRFDIIVSFDSLSMKEMFNHVVQDVRDAFPDYDVQVQFDVDISD</sequence>
<evidence type="ECO:0000256" key="6">
    <source>
        <dbReference type="ARBA" id="ARBA00023136"/>
    </source>
</evidence>
<dbReference type="NCBIfam" id="TIGR01297">
    <property type="entry name" value="CDF"/>
    <property type="match status" value="1"/>
</dbReference>
<keyword evidence="3" id="KW-0813">Transport</keyword>
<feature type="transmembrane region" description="Helical" evidence="7">
    <location>
        <begin position="77"/>
        <end position="96"/>
    </location>
</feature>
<evidence type="ECO:0000256" key="1">
    <source>
        <dbReference type="ARBA" id="ARBA00004141"/>
    </source>
</evidence>
<dbReference type="InterPro" id="IPR002524">
    <property type="entry name" value="Cation_efflux"/>
</dbReference>
<feature type="transmembrane region" description="Helical" evidence="7">
    <location>
        <begin position="9"/>
        <end position="42"/>
    </location>
</feature>
<keyword evidence="6 7" id="KW-0472">Membrane</keyword>
<organism evidence="9 10">
    <name type="scientific">Treponema bryantii</name>
    <dbReference type="NCBI Taxonomy" id="163"/>
    <lineage>
        <taxon>Bacteria</taxon>
        <taxon>Pseudomonadati</taxon>
        <taxon>Spirochaetota</taxon>
        <taxon>Spirochaetia</taxon>
        <taxon>Spirochaetales</taxon>
        <taxon>Treponemataceae</taxon>
        <taxon>Treponema</taxon>
    </lineage>
</organism>
<comment type="similarity">
    <text evidence="2">Belongs to the cation diffusion facilitator (CDF) transporter (TC 2.A.4) family.</text>
</comment>
<evidence type="ECO:0000256" key="5">
    <source>
        <dbReference type="ARBA" id="ARBA00022989"/>
    </source>
</evidence>
<dbReference type="Pfam" id="PF01545">
    <property type="entry name" value="Cation_efflux"/>
    <property type="match status" value="1"/>
</dbReference>
<dbReference type="PANTHER" id="PTHR43840:SF50">
    <property type="entry name" value="MANGANESE EFFLUX SYSTEM PROTEIN MNES"/>
    <property type="match status" value="1"/>
</dbReference>
<dbReference type="SUPFAM" id="SSF160240">
    <property type="entry name" value="Cation efflux protein cytoplasmic domain-like"/>
    <property type="match status" value="1"/>
</dbReference>
<dbReference type="AlphaFoldDB" id="A0A1H9ILN1"/>
<dbReference type="GO" id="GO:0016020">
    <property type="term" value="C:membrane"/>
    <property type="evidence" value="ECO:0007669"/>
    <property type="project" value="UniProtKB-SubCell"/>
</dbReference>
<dbReference type="InterPro" id="IPR027469">
    <property type="entry name" value="Cation_efflux_TMD_sf"/>
</dbReference>
<dbReference type="EMBL" id="FOFU01000010">
    <property type="protein sequence ID" value="SEQ75466.1"/>
    <property type="molecule type" value="Genomic_DNA"/>
</dbReference>
<dbReference type="InterPro" id="IPR058533">
    <property type="entry name" value="Cation_efflux_TM"/>
</dbReference>
<evidence type="ECO:0000256" key="7">
    <source>
        <dbReference type="SAM" id="Phobius"/>
    </source>
</evidence>
<dbReference type="InterPro" id="IPR050291">
    <property type="entry name" value="CDF_Transporter"/>
</dbReference>
<feature type="transmembrane region" description="Helical" evidence="7">
    <location>
        <begin position="156"/>
        <end position="175"/>
    </location>
</feature>
<dbReference type="PANTHER" id="PTHR43840">
    <property type="entry name" value="MITOCHONDRIAL METAL TRANSPORTER 1-RELATED"/>
    <property type="match status" value="1"/>
</dbReference>
<gene>
    <name evidence="9" type="ORF">SAMN04487977_11021</name>
</gene>
<comment type="subcellular location">
    <subcellularLocation>
        <location evidence="1">Membrane</location>
        <topology evidence="1">Multi-pass membrane protein</topology>
    </subcellularLocation>
</comment>
<feature type="domain" description="Cation efflux protein transmembrane" evidence="8">
    <location>
        <begin position="15"/>
        <end position="207"/>
    </location>
</feature>
<keyword evidence="4 7" id="KW-0812">Transmembrane</keyword>
<dbReference type="GO" id="GO:0008324">
    <property type="term" value="F:monoatomic cation transmembrane transporter activity"/>
    <property type="evidence" value="ECO:0007669"/>
    <property type="project" value="InterPro"/>
</dbReference>
<dbReference type="FunFam" id="1.20.1510.10:FF:000006">
    <property type="entry name" value="Divalent cation efflux transporter"/>
    <property type="match status" value="1"/>
</dbReference>
<evidence type="ECO:0000256" key="3">
    <source>
        <dbReference type="ARBA" id="ARBA00022448"/>
    </source>
</evidence>
<dbReference type="SUPFAM" id="SSF161111">
    <property type="entry name" value="Cation efflux protein transmembrane domain-like"/>
    <property type="match status" value="1"/>
</dbReference>
<evidence type="ECO:0000256" key="2">
    <source>
        <dbReference type="ARBA" id="ARBA00008114"/>
    </source>
</evidence>
<dbReference type="Gene3D" id="1.20.1510.10">
    <property type="entry name" value="Cation efflux protein transmembrane domain"/>
    <property type="match status" value="1"/>
</dbReference>
<keyword evidence="10" id="KW-1185">Reference proteome</keyword>
<evidence type="ECO:0000256" key="4">
    <source>
        <dbReference type="ARBA" id="ARBA00022692"/>
    </source>
</evidence>
<dbReference type="Proteomes" id="UP000182360">
    <property type="component" value="Unassembled WGS sequence"/>
</dbReference>
<reference evidence="9 10" key="1">
    <citation type="submission" date="2016-10" db="EMBL/GenBank/DDBJ databases">
        <authorList>
            <person name="de Groot N.N."/>
        </authorList>
    </citation>
    <scope>NUCLEOTIDE SEQUENCE [LARGE SCALE GENOMIC DNA]</scope>
    <source>
        <strain evidence="9 10">B25</strain>
    </source>
</reference>
<evidence type="ECO:0000259" key="8">
    <source>
        <dbReference type="Pfam" id="PF01545"/>
    </source>
</evidence>